<dbReference type="AlphaFoldDB" id="A0A812JSU2"/>
<dbReference type="SUPFAM" id="SSF52540">
    <property type="entry name" value="P-loop containing nucleoside triphosphate hydrolases"/>
    <property type="match status" value="1"/>
</dbReference>
<proteinExistence type="predicted"/>
<accession>A0A812JSU2</accession>
<dbReference type="InterPro" id="IPR036465">
    <property type="entry name" value="vWFA_dom_sf"/>
</dbReference>
<dbReference type="InterPro" id="IPR002035">
    <property type="entry name" value="VWF_A"/>
</dbReference>
<comment type="caution">
    <text evidence="3">The sequence shown here is derived from an EMBL/GenBank/DDBJ whole genome shotgun (WGS) entry which is preliminary data.</text>
</comment>
<evidence type="ECO:0000256" key="1">
    <source>
        <dbReference type="SAM" id="MobiDB-lite"/>
    </source>
</evidence>
<dbReference type="PANTHER" id="PTHR21610:SF9">
    <property type="entry name" value="VON WILLEBRAND FACTOR A DOMAIN-CONTAINING PROTEIN 8"/>
    <property type="match status" value="1"/>
</dbReference>
<evidence type="ECO:0000313" key="4">
    <source>
        <dbReference type="Proteomes" id="UP000649617"/>
    </source>
</evidence>
<feature type="region of interest" description="Disordered" evidence="1">
    <location>
        <begin position="403"/>
        <end position="473"/>
    </location>
</feature>
<dbReference type="Pfam" id="PF07728">
    <property type="entry name" value="AAA_5"/>
    <property type="match status" value="1"/>
</dbReference>
<keyword evidence="4" id="KW-1185">Reference proteome</keyword>
<protein>
    <submittedName>
        <fullName evidence="3">VWA8 protein</fullName>
    </submittedName>
</protein>
<feature type="domain" description="VWFA" evidence="2">
    <location>
        <begin position="604"/>
        <end position="794"/>
    </location>
</feature>
<dbReference type="InterPro" id="IPR039891">
    <property type="entry name" value="VWA8"/>
</dbReference>
<dbReference type="InterPro" id="IPR027417">
    <property type="entry name" value="P-loop_NTPase"/>
</dbReference>
<dbReference type="Gene3D" id="3.40.50.300">
    <property type="entry name" value="P-loop containing nucleotide triphosphate hydrolases"/>
    <property type="match status" value="1"/>
</dbReference>
<dbReference type="GO" id="GO:0016887">
    <property type="term" value="F:ATP hydrolysis activity"/>
    <property type="evidence" value="ECO:0007669"/>
    <property type="project" value="InterPro"/>
</dbReference>
<dbReference type="GO" id="GO:0005737">
    <property type="term" value="C:cytoplasm"/>
    <property type="evidence" value="ECO:0007669"/>
    <property type="project" value="TreeGrafter"/>
</dbReference>
<dbReference type="SMART" id="SM00327">
    <property type="entry name" value="VWA"/>
    <property type="match status" value="1"/>
</dbReference>
<dbReference type="EMBL" id="CAJNIZ010002658">
    <property type="protein sequence ID" value="CAE7213198.1"/>
    <property type="molecule type" value="Genomic_DNA"/>
</dbReference>
<name>A0A812JSU2_SYMPI</name>
<dbReference type="Proteomes" id="UP000649617">
    <property type="component" value="Unassembled WGS sequence"/>
</dbReference>
<organism evidence="3 4">
    <name type="scientific">Symbiodinium pilosum</name>
    <name type="common">Dinoflagellate</name>
    <dbReference type="NCBI Taxonomy" id="2952"/>
    <lineage>
        <taxon>Eukaryota</taxon>
        <taxon>Sar</taxon>
        <taxon>Alveolata</taxon>
        <taxon>Dinophyceae</taxon>
        <taxon>Suessiales</taxon>
        <taxon>Symbiodiniaceae</taxon>
        <taxon>Symbiodinium</taxon>
    </lineage>
</organism>
<feature type="compositionally biased region" description="Gly residues" evidence="1">
    <location>
        <begin position="459"/>
        <end position="473"/>
    </location>
</feature>
<reference evidence="3" key="1">
    <citation type="submission" date="2021-02" db="EMBL/GenBank/DDBJ databases">
        <authorList>
            <person name="Dougan E. K."/>
            <person name="Rhodes N."/>
            <person name="Thang M."/>
            <person name="Chan C."/>
        </authorList>
    </citation>
    <scope>NUCLEOTIDE SEQUENCE</scope>
</reference>
<dbReference type="Gene3D" id="3.40.50.410">
    <property type="entry name" value="von Willebrand factor, type A domain"/>
    <property type="match status" value="1"/>
</dbReference>
<dbReference type="InterPro" id="IPR011704">
    <property type="entry name" value="ATPase_dyneun-rel_AAA"/>
</dbReference>
<sequence length="808" mass="89644">MQASGAAIKALMQRTLDTDDDSRRRRQELRELENIAIQARMFGGGGQEVDDARDKAESDRKPPPAPAAQYGRAVSISAEATRKPAAAVRVEKGILQIGDVSCPVRMTARPELVPDVVFVNIPQHVGILKNMLLDWSLGHHLLLVGNQGVGKNKLTDRLLGLLQCEREYIQLHRDTTVQSLTLAPSLKGGVVVWEDSPLLRAVKAGRCLVVDEADKAPLEVVCVLKALAEDGELSLPDGRTVVRADDTRFANAPEDEVVRMSRVFRLFVLANRPGYPFMGNDFFKVCGDVFSCHVVDNPDIASEVELLASVGPDVPKARIIQLSLLFAELRELVESGQLAYPYSTRELVKLVSHAQQFPRDALEEVAAGVFAFDVADAKKRKPILEVLQRHGIATTAHGVRLLEGHRSQGNMSLRLDEQRDKSKDVTNPDNANGESPPDMAAGGPKHGEWDGQEHIGGNRFAGGSGGTGTAGLGGRWGPYRLDVGQKLVQVSEDKKQGLDEATKRKAQQMADEAYRKRLAEMKMSLKDGEAYAALREQVTTQIQEMKVCLESQVAREHERQWLKNQTVGELDESRLVDGITGCKTVYMRRGEPEGELFGRSQQHPKRLTFVMDISGSMYTFNRIDRRLQRLQEVAAFIFESFAGFEDKYDYRMVGHSGTGPEAERLVEWGRPPRSDKERLEICKSMEAHAQFCYPGDHTLEATSRAIAELGRQTADERFLLVVSDADLQRYNIDVRQWNQILHKDPAIKAYVILISNNVDEAERIKATLAPGRAHICAETASLAVTFKQIFKDSMLPHCNFSALAVEDS</sequence>
<dbReference type="PANTHER" id="PTHR21610">
    <property type="entry name" value="VON WILLEBRAND FACTOR A DOMAIN-CONTAINING PROTEIN 8"/>
    <property type="match status" value="1"/>
</dbReference>
<evidence type="ECO:0000313" key="3">
    <source>
        <dbReference type="EMBL" id="CAE7213198.1"/>
    </source>
</evidence>
<feature type="compositionally biased region" description="Basic and acidic residues" evidence="1">
    <location>
        <begin position="50"/>
        <end position="62"/>
    </location>
</feature>
<feature type="region of interest" description="Disordered" evidence="1">
    <location>
        <begin position="1"/>
        <end position="73"/>
    </location>
</feature>
<dbReference type="SUPFAM" id="SSF53300">
    <property type="entry name" value="vWA-like"/>
    <property type="match status" value="1"/>
</dbReference>
<feature type="compositionally biased region" description="Basic and acidic residues" evidence="1">
    <location>
        <begin position="414"/>
        <end position="426"/>
    </location>
</feature>
<gene>
    <name evidence="3" type="primary">VWA8</name>
    <name evidence="3" type="ORF">SPIL2461_LOCUS2431</name>
</gene>
<dbReference type="OrthoDB" id="5186at2759"/>
<evidence type="ECO:0000259" key="2">
    <source>
        <dbReference type="SMART" id="SM00327"/>
    </source>
</evidence>
<dbReference type="GO" id="GO:0005524">
    <property type="term" value="F:ATP binding"/>
    <property type="evidence" value="ECO:0007669"/>
    <property type="project" value="InterPro"/>
</dbReference>